<dbReference type="Proteomes" id="UP001064489">
    <property type="component" value="Chromosome 12"/>
</dbReference>
<evidence type="ECO:0000256" key="1">
    <source>
        <dbReference type="SAM" id="MobiDB-lite"/>
    </source>
</evidence>
<sequence length="177" mass="19632">MEIRKKRRRRRRRPADRPAAAAIGEGRKKKKERRKKEDEDDRPVGASRSAIDEGRKKMRPHNMIDCRVEFFQFIPPPPSWRCAAGGGGVTVTGLASLAQATTHLMFSSPQAPMQTNGLSCAGLDEHSVAQVTTSSSHLVRHCCSDFCWPCIRTATTHISRTTVTTCAVDSDGPRNFN</sequence>
<organism evidence="2 3">
    <name type="scientific">Acer negundo</name>
    <name type="common">Box elder</name>
    <dbReference type="NCBI Taxonomy" id="4023"/>
    <lineage>
        <taxon>Eukaryota</taxon>
        <taxon>Viridiplantae</taxon>
        <taxon>Streptophyta</taxon>
        <taxon>Embryophyta</taxon>
        <taxon>Tracheophyta</taxon>
        <taxon>Spermatophyta</taxon>
        <taxon>Magnoliopsida</taxon>
        <taxon>eudicotyledons</taxon>
        <taxon>Gunneridae</taxon>
        <taxon>Pentapetalae</taxon>
        <taxon>rosids</taxon>
        <taxon>malvids</taxon>
        <taxon>Sapindales</taxon>
        <taxon>Sapindaceae</taxon>
        <taxon>Hippocastanoideae</taxon>
        <taxon>Acereae</taxon>
        <taxon>Acer</taxon>
    </lineage>
</organism>
<dbReference type="AlphaFoldDB" id="A0AAD5IAJ2"/>
<keyword evidence="3" id="KW-1185">Reference proteome</keyword>
<dbReference type="EMBL" id="JAJSOW010000107">
    <property type="protein sequence ID" value="KAI9156837.1"/>
    <property type="molecule type" value="Genomic_DNA"/>
</dbReference>
<evidence type="ECO:0000313" key="3">
    <source>
        <dbReference type="Proteomes" id="UP001064489"/>
    </source>
</evidence>
<comment type="caution">
    <text evidence="2">The sequence shown here is derived from an EMBL/GenBank/DDBJ whole genome shotgun (WGS) entry which is preliminary data.</text>
</comment>
<protein>
    <submittedName>
        <fullName evidence="2">Uncharacterized protein</fullName>
    </submittedName>
</protein>
<proteinExistence type="predicted"/>
<accession>A0AAD5IAJ2</accession>
<reference evidence="2" key="2">
    <citation type="submission" date="2023-02" db="EMBL/GenBank/DDBJ databases">
        <authorList>
            <person name="Swenson N.G."/>
            <person name="Wegrzyn J.L."/>
            <person name="Mcevoy S.L."/>
        </authorList>
    </citation>
    <scope>NUCLEOTIDE SEQUENCE</scope>
    <source>
        <strain evidence="2">91603</strain>
        <tissue evidence="2">Leaf</tissue>
    </source>
</reference>
<gene>
    <name evidence="2" type="ORF">LWI28_012956</name>
</gene>
<feature type="compositionally biased region" description="Basic residues" evidence="1">
    <location>
        <begin position="1"/>
        <end position="14"/>
    </location>
</feature>
<reference evidence="2" key="1">
    <citation type="journal article" date="2022" name="Plant J.">
        <title>Strategies of tolerance reflected in two North American maple genomes.</title>
        <authorList>
            <person name="McEvoy S.L."/>
            <person name="Sezen U.U."/>
            <person name="Trouern-Trend A."/>
            <person name="McMahon S.M."/>
            <person name="Schaberg P.G."/>
            <person name="Yang J."/>
            <person name="Wegrzyn J.L."/>
            <person name="Swenson N.G."/>
        </authorList>
    </citation>
    <scope>NUCLEOTIDE SEQUENCE</scope>
    <source>
        <strain evidence="2">91603</strain>
    </source>
</reference>
<feature type="region of interest" description="Disordered" evidence="1">
    <location>
        <begin position="1"/>
        <end position="56"/>
    </location>
</feature>
<evidence type="ECO:0000313" key="2">
    <source>
        <dbReference type="EMBL" id="KAI9156837.1"/>
    </source>
</evidence>
<name>A0AAD5IAJ2_ACENE</name>